<feature type="region of interest" description="Disordered" evidence="1">
    <location>
        <begin position="183"/>
        <end position="218"/>
    </location>
</feature>
<feature type="region of interest" description="Disordered" evidence="1">
    <location>
        <begin position="1"/>
        <end position="154"/>
    </location>
</feature>
<feature type="compositionally biased region" description="Basic and acidic residues" evidence="1">
    <location>
        <begin position="400"/>
        <end position="410"/>
    </location>
</feature>
<dbReference type="EMBL" id="JAAQHG020000001">
    <property type="protein sequence ID" value="KAL1591054.1"/>
    <property type="molecule type" value="Genomic_DNA"/>
</dbReference>
<feature type="compositionally biased region" description="Polar residues" evidence="1">
    <location>
        <begin position="354"/>
        <end position="396"/>
    </location>
</feature>
<proteinExistence type="predicted"/>
<sequence>MARRSTRLSSRNSTTPQPIKRVSLSHETPTTRAPCTVPAKLASLNENDEMPGAFPGSPNEQDTPTIPSKRVKTVEPQDATPKSAAPVEAPLEEMHPKHLHQSTAKPREEARWLGFSNMPPATEPPKRNSKLAEAQATPSRTTKQEHAFRSPDFTFTFRREQSLELSPEAKKLMDEKRAEALRIKDQMKSAGEGSAWSGEALSRKIAQPKSKKGRFSELHDAQFQKMDSIAGHASAYRKDPTRLAASGADRSLASQTPSKSLKRSPSKAELDKTDGTPSKSIPRVSSKPNLAQPGSQLRRAPSMKNLREATAAEATPAKRVKRADNDDVSNTRPASSDKEKSLPSTPQHLKESRAQPSYPNLAHLSTPTQSSLARAASVKSTKTTSKIPGLSLTRSPTKAHVTEPSKDHPDTSTPLLAKSPAKGELFPRTNKVETVGTSGKQDPPKPMMDAALARTPAKSGMHKPSRPDQDNSPSPQKKETQAPLLSRSHLKVSVTKDQDVEGAGEKQPSMPLLSQSPSKASQDHNPFVAKTTQSAVKSTGNSLVGRFNLLRSSPIKSILRSPQRLYSNDPSKIAAGTHFATPPKLGGDKASKLPGPPPATAPVRKHVDFSSSTKAREATKSLTPSDEASSPSQADAASESVSENAGYPTLPTVFSPVANPTHDRRRQTIAPGDFTFRAGDGIVFGNPSLAPPASAKSTIRHVSAEPEIVPSGVAASQKKRKFDFENKLNANPAELSPTVTPGSKKRKFNFENDTVAKAAESVSTSDKENGGSEDAQEEDASRPKKRVKSAPAPAKGPQKPAPKASRMPTLGVKPKAGANSSGSGAKDEKKKSSTSISMARLNALAMPKRRG</sequence>
<dbReference type="Proteomes" id="UP000803884">
    <property type="component" value="Unassembled WGS sequence"/>
</dbReference>
<evidence type="ECO:0000256" key="1">
    <source>
        <dbReference type="SAM" id="MobiDB-lite"/>
    </source>
</evidence>
<comment type="caution">
    <text evidence="2">The sequence shown here is derived from an EMBL/GenBank/DDBJ whole genome shotgun (WGS) entry which is preliminary data.</text>
</comment>
<feature type="region of interest" description="Disordered" evidence="1">
    <location>
        <begin position="231"/>
        <end position="538"/>
    </location>
</feature>
<evidence type="ECO:0000313" key="3">
    <source>
        <dbReference type="Proteomes" id="UP000803884"/>
    </source>
</evidence>
<dbReference type="GeneID" id="96001808"/>
<feature type="compositionally biased region" description="Polar residues" evidence="1">
    <location>
        <begin position="286"/>
        <end position="295"/>
    </location>
</feature>
<feature type="compositionally biased region" description="Polar residues" evidence="1">
    <location>
        <begin position="620"/>
        <end position="643"/>
    </location>
</feature>
<keyword evidence="3" id="KW-1185">Reference proteome</keyword>
<protein>
    <recommendedName>
        <fullName evidence="4">Erythromycin esterase</fullName>
    </recommendedName>
</protein>
<dbReference type="AlphaFoldDB" id="A0AB34L1G3"/>
<gene>
    <name evidence="2" type="ORF">WHR41_00364</name>
</gene>
<feature type="compositionally biased region" description="Polar residues" evidence="1">
    <location>
        <begin position="519"/>
        <end position="538"/>
    </location>
</feature>
<feature type="region of interest" description="Disordered" evidence="1">
    <location>
        <begin position="724"/>
        <end position="851"/>
    </location>
</feature>
<feature type="compositionally biased region" description="Low complexity" evidence="1">
    <location>
        <begin position="789"/>
        <end position="804"/>
    </location>
</feature>
<evidence type="ECO:0000313" key="2">
    <source>
        <dbReference type="EMBL" id="KAL1591054.1"/>
    </source>
</evidence>
<feature type="region of interest" description="Disordered" evidence="1">
    <location>
        <begin position="551"/>
        <end position="673"/>
    </location>
</feature>
<name>A0AB34L1G3_9PEZI</name>
<reference evidence="2 3" key="1">
    <citation type="journal article" date="2020" name="Microbiol. Resour. Announc.">
        <title>Draft Genome Sequence of a Cladosporium Species Isolated from the Mesophotic Ascidian Didemnum maculosum.</title>
        <authorList>
            <person name="Gioti A."/>
            <person name="Siaperas R."/>
            <person name="Nikolaivits E."/>
            <person name="Le Goff G."/>
            <person name="Ouazzani J."/>
            <person name="Kotoulas G."/>
            <person name="Topakas E."/>
        </authorList>
    </citation>
    <scope>NUCLEOTIDE SEQUENCE [LARGE SCALE GENOMIC DNA]</scope>
    <source>
        <strain evidence="2 3">TM138-S3</strain>
    </source>
</reference>
<organism evidence="2 3">
    <name type="scientific">Cladosporium halotolerans</name>
    <dbReference type="NCBI Taxonomy" id="1052096"/>
    <lineage>
        <taxon>Eukaryota</taxon>
        <taxon>Fungi</taxon>
        <taxon>Dikarya</taxon>
        <taxon>Ascomycota</taxon>
        <taxon>Pezizomycotina</taxon>
        <taxon>Dothideomycetes</taxon>
        <taxon>Dothideomycetidae</taxon>
        <taxon>Cladosporiales</taxon>
        <taxon>Cladosporiaceae</taxon>
        <taxon>Cladosporium</taxon>
    </lineage>
</organism>
<accession>A0AB34L1G3</accession>
<evidence type="ECO:0008006" key="4">
    <source>
        <dbReference type="Google" id="ProtNLM"/>
    </source>
</evidence>
<dbReference type="RefSeq" id="XP_069234159.1">
    <property type="nucleotide sequence ID" value="XM_069368970.1"/>
</dbReference>
<feature type="compositionally biased region" description="Low complexity" evidence="1">
    <location>
        <begin position="507"/>
        <end position="518"/>
    </location>
</feature>